<dbReference type="Proteomes" id="UP001215598">
    <property type="component" value="Unassembled WGS sequence"/>
</dbReference>
<sequence length="202" mass="22684">MSNFLPPASDGQFSSSQTYPPTLVGPQNTQTTTDQRVMDADLPARPTCPMPYYPDPEILDRDEHSGSTGGRYYVCIPARVQGVFTSESRANAMVRGWRNGHAQSVQTYEEARLEWATNCHRWHGRTCKDASKRSPVTMPTRIRLNPALLPGKWAIRGCSDLFFSRQQAFAAAEALHLKEIHILGSSNLLELEAWQYDEPSDE</sequence>
<proteinExistence type="predicted"/>
<evidence type="ECO:0000256" key="1">
    <source>
        <dbReference type="SAM" id="MobiDB-lite"/>
    </source>
</evidence>
<reference evidence="2" key="1">
    <citation type="submission" date="2023-03" db="EMBL/GenBank/DDBJ databases">
        <title>Massive genome expansion in bonnet fungi (Mycena s.s.) driven by repeated elements and novel gene families across ecological guilds.</title>
        <authorList>
            <consortium name="Lawrence Berkeley National Laboratory"/>
            <person name="Harder C.B."/>
            <person name="Miyauchi S."/>
            <person name="Viragh M."/>
            <person name="Kuo A."/>
            <person name="Thoen E."/>
            <person name="Andreopoulos B."/>
            <person name="Lu D."/>
            <person name="Skrede I."/>
            <person name="Drula E."/>
            <person name="Henrissat B."/>
            <person name="Morin E."/>
            <person name="Kohler A."/>
            <person name="Barry K."/>
            <person name="LaButti K."/>
            <person name="Morin E."/>
            <person name="Salamov A."/>
            <person name="Lipzen A."/>
            <person name="Mereny Z."/>
            <person name="Hegedus B."/>
            <person name="Baldrian P."/>
            <person name="Stursova M."/>
            <person name="Weitz H."/>
            <person name="Taylor A."/>
            <person name="Grigoriev I.V."/>
            <person name="Nagy L.G."/>
            <person name="Martin F."/>
            <person name="Kauserud H."/>
        </authorList>
    </citation>
    <scope>NUCLEOTIDE SEQUENCE</scope>
    <source>
        <strain evidence="2">CBHHK182m</strain>
    </source>
</reference>
<keyword evidence="3" id="KW-1185">Reference proteome</keyword>
<accession>A0AAD7IUA1</accession>
<evidence type="ECO:0000313" key="2">
    <source>
        <dbReference type="EMBL" id="KAJ7750616.1"/>
    </source>
</evidence>
<name>A0AAD7IUA1_9AGAR</name>
<evidence type="ECO:0000313" key="3">
    <source>
        <dbReference type="Proteomes" id="UP001215598"/>
    </source>
</evidence>
<dbReference type="EMBL" id="JARKIB010000065">
    <property type="protein sequence ID" value="KAJ7750616.1"/>
    <property type="molecule type" value="Genomic_DNA"/>
</dbReference>
<feature type="compositionally biased region" description="Polar residues" evidence="1">
    <location>
        <begin position="11"/>
        <end position="34"/>
    </location>
</feature>
<comment type="caution">
    <text evidence="2">The sequence shown here is derived from an EMBL/GenBank/DDBJ whole genome shotgun (WGS) entry which is preliminary data.</text>
</comment>
<protein>
    <submittedName>
        <fullName evidence="2">Uncharacterized protein</fullName>
    </submittedName>
</protein>
<organism evidence="2 3">
    <name type="scientific">Mycena metata</name>
    <dbReference type="NCBI Taxonomy" id="1033252"/>
    <lineage>
        <taxon>Eukaryota</taxon>
        <taxon>Fungi</taxon>
        <taxon>Dikarya</taxon>
        <taxon>Basidiomycota</taxon>
        <taxon>Agaricomycotina</taxon>
        <taxon>Agaricomycetes</taxon>
        <taxon>Agaricomycetidae</taxon>
        <taxon>Agaricales</taxon>
        <taxon>Marasmiineae</taxon>
        <taxon>Mycenaceae</taxon>
        <taxon>Mycena</taxon>
    </lineage>
</organism>
<gene>
    <name evidence="2" type="ORF">B0H16DRAFT_1724547</name>
</gene>
<dbReference type="AlphaFoldDB" id="A0AAD7IUA1"/>
<feature type="region of interest" description="Disordered" evidence="1">
    <location>
        <begin position="1"/>
        <end position="34"/>
    </location>
</feature>